<dbReference type="OrthoDB" id="232771at2"/>
<keyword evidence="3" id="KW-1133">Transmembrane helix</keyword>
<feature type="transmembrane region" description="Helical" evidence="3">
    <location>
        <begin position="388"/>
        <end position="408"/>
    </location>
</feature>
<organism evidence="4 5">
    <name type="scientific">Fimbriiglobus ruber</name>
    <dbReference type="NCBI Taxonomy" id="1908690"/>
    <lineage>
        <taxon>Bacteria</taxon>
        <taxon>Pseudomonadati</taxon>
        <taxon>Planctomycetota</taxon>
        <taxon>Planctomycetia</taxon>
        <taxon>Gemmatales</taxon>
        <taxon>Gemmataceae</taxon>
        <taxon>Fimbriiglobus</taxon>
    </lineage>
</organism>
<feature type="transmembrane region" description="Helical" evidence="3">
    <location>
        <begin position="20"/>
        <end position="39"/>
    </location>
</feature>
<feature type="transmembrane region" description="Helical" evidence="3">
    <location>
        <begin position="87"/>
        <end position="105"/>
    </location>
</feature>
<keyword evidence="2" id="KW-0802">TPR repeat</keyword>
<evidence type="ECO:0000256" key="2">
    <source>
        <dbReference type="ARBA" id="ARBA00022803"/>
    </source>
</evidence>
<evidence type="ECO:0000256" key="1">
    <source>
        <dbReference type="ARBA" id="ARBA00022737"/>
    </source>
</evidence>
<dbReference type="PANTHER" id="PTHR44227:SF3">
    <property type="entry name" value="PROTEIN O-MANNOSYL-TRANSFERASE TMTC4"/>
    <property type="match status" value="1"/>
</dbReference>
<keyword evidence="3" id="KW-0812">Transmembrane</keyword>
<dbReference type="InterPro" id="IPR019734">
    <property type="entry name" value="TPR_rpt"/>
</dbReference>
<dbReference type="Proteomes" id="UP000214646">
    <property type="component" value="Unassembled WGS sequence"/>
</dbReference>
<dbReference type="AlphaFoldDB" id="A0A225DU57"/>
<dbReference type="SUPFAM" id="SSF48452">
    <property type="entry name" value="TPR-like"/>
    <property type="match status" value="1"/>
</dbReference>
<accession>A0A225DU57</accession>
<proteinExistence type="predicted"/>
<comment type="caution">
    <text evidence="4">The sequence shown here is derived from an EMBL/GenBank/DDBJ whole genome shotgun (WGS) entry which is preliminary data.</text>
</comment>
<dbReference type="PANTHER" id="PTHR44227">
    <property type="match status" value="1"/>
</dbReference>
<protein>
    <submittedName>
        <fullName evidence="4">TPR repeat</fullName>
    </submittedName>
</protein>
<keyword evidence="1" id="KW-0677">Repeat</keyword>
<feature type="transmembrane region" description="Helical" evidence="3">
    <location>
        <begin position="358"/>
        <end position="376"/>
    </location>
</feature>
<dbReference type="EMBL" id="NIDE01000002">
    <property type="protein sequence ID" value="OWK44972.1"/>
    <property type="molecule type" value="Genomic_DNA"/>
</dbReference>
<keyword evidence="5" id="KW-1185">Reference proteome</keyword>
<feature type="transmembrane region" description="Helical" evidence="3">
    <location>
        <begin position="125"/>
        <end position="142"/>
    </location>
</feature>
<evidence type="ECO:0000313" key="4">
    <source>
        <dbReference type="EMBL" id="OWK44972.1"/>
    </source>
</evidence>
<evidence type="ECO:0000256" key="3">
    <source>
        <dbReference type="SAM" id="Phobius"/>
    </source>
</evidence>
<sequence length="706" mass="75977">MNAPPVPAAPCEPESGRRNGAVALALVSLLGLFAYFNAFRGAFMLDDLQFIQEPELRHPFTNAMAAGRPVVSLSLSVNYWADKMQPRGYHLFNLLVHVAAALTLFDLVRRTLLLPHFGGRYTDRAAVLAMAAALLWELHPLQTQSVTYVVQRCESMMGLFFLLTLYCFLRGATAPRRPGWWYAGAVLSCALGAGCKEVIAVAPAVVFLFDRTFLAGSWRGALRRWPFYAALAVPAVATVAVLVGRGLLSHEKGVVGFGTSLFTPKTYALTQPQVILHYLRLAAWPDALCLDYLDWPAVRTPADDPVSIGVVCSLVALTVVGVLLRSGWGFLAAWFFLILAPTSSIVPVQDAVFEHRMYLPLAALVVAAVLLADRGLELVRVRVPGSGWYATRGALAAAVVLLVAYGIVTMRRNEAYASRIALYTDNATKRPNNFRVRNNLAAELFSVRQEKAALAHARRAAELSPRMALYRVMVAQCLLELGEPEQALAELAVARELDPKAPNFRATLGYAELILGRFGDAVPDFEAARDEAPWSEIVRFRLAVCLLELGRTTEAADEIRTIREANPEYLPGLAEFIRLRAVEADPNGTVVRHTVLCARALAFASGETPEALDTLAVAYATAAKFDEGLVAGGAVVGPAVAAGVAGRGATGGSFELAAATAAKAAEKAAAAGNSYLAGRIAARAALFREHKRYLPTERPAGAVVKG</sequence>
<dbReference type="InterPro" id="IPR011990">
    <property type="entry name" value="TPR-like_helical_dom_sf"/>
</dbReference>
<dbReference type="SMART" id="SM00028">
    <property type="entry name" value="TPR"/>
    <property type="match status" value="4"/>
</dbReference>
<keyword evidence="3" id="KW-0472">Membrane</keyword>
<feature type="transmembrane region" description="Helical" evidence="3">
    <location>
        <begin position="306"/>
        <end position="324"/>
    </location>
</feature>
<feature type="transmembrane region" description="Helical" evidence="3">
    <location>
        <begin position="148"/>
        <end position="169"/>
    </location>
</feature>
<dbReference type="Gene3D" id="1.25.40.10">
    <property type="entry name" value="Tetratricopeptide repeat domain"/>
    <property type="match status" value="1"/>
</dbReference>
<feature type="transmembrane region" description="Helical" evidence="3">
    <location>
        <begin position="181"/>
        <end position="205"/>
    </location>
</feature>
<dbReference type="InterPro" id="IPR052346">
    <property type="entry name" value="O-mannosyl-transferase_TMTC"/>
</dbReference>
<dbReference type="Pfam" id="PF14559">
    <property type="entry name" value="TPR_19"/>
    <property type="match status" value="1"/>
</dbReference>
<gene>
    <name evidence="4" type="ORF">FRUB_01303</name>
</gene>
<dbReference type="RefSeq" id="WP_088252759.1">
    <property type="nucleotide sequence ID" value="NZ_NIDE01000002.1"/>
</dbReference>
<evidence type="ECO:0000313" key="5">
    <source>
        <dbReference type="Proteomes" id="UP000214646"/>
    </source>
</evidence>
<feature type="transmembrane region" description="Helical" evidence="3">
    <location>
        <begin position="330"/>
        <end position="346"/>
    </location>
</feature>
<reference evidence="5" key="1">
    <citation type="submission" date="2017-06" db="EMBL/GenBank/DDBJ databases">
        <title>Genome analysis of Fimbriiglobus ruber SP5, the first member of the order Planctomycetales with confirmed chitinolytic capability.</title>
        <authorList>
            <person name="Ravin N.V."/>
            <person name="Rakitin A.L."/>
            <person name="Ivanova A.A."/>
            <person name="Beletsky A.V."/>
            <person name="Kulichevskaya I.S."/>
            <person name="Mardanov A.V."/>
            <person name="Dedysh S.N."/>
        </authorList>
    </citation>
    <scope>NUCLEOTIDE SEQUENCE [LARGE SCALE GENOMIC DNA]</scope>
    <source>
        <strain evidence="5">SP5</strain>
    </source>
</reference>
<feature type="transmembrane region" description="Helical" evidence="3">
    <location>
        <begin position="225"/>
        <end position="243"/>
    </location>
</feature>
<name>A0A225DU57_9BACT</name>